<reference evidence="4 5" key="1">
    <citation type="journal article" date="2018" name="New Phytol.">
        <title>Comparative genomics and transcriptomics depict ericoid mycorrhizal fungi as versatile saprotrophs and plant mutualists.</title>
        <authorList>
            <person name="Martino E."/>
            <person name="Morin E."/>
            <person name="Grelet G.A."/>
            <person name="Kuo A."/>
            <person name="Kohler A."/>
            <person name="Daghino S."/>
            <person name="Barry K.W."/>
            <person name="Cichocki N."/>
            <person name="Clum A."/>
            <person name="Dockter R.B."/>
            <person name="Hainaut M."/>
            <person name="Kuo R.C."/>
            <person name="LaButti K."/>
            <person name="Lindahl B.D."/>
            <person name="Lindquist E.A."/>
            <person name="Lipzen A."/>
            <person name="Khouja H.R."/>
            <person name="Magnuson J."/>
            <person name="Murat C."/>
            <person name="Ohm R.A."/>
            <person name="Singer S.W."/>
            <person name="Spatafora J.W."/>
            <person name="Wang M."/>
            <person name="Veneault-Fourrey C."/>
            <person name="Henrissat B."/>
            <person name="Grigoriev I.V."/>
            <person name="Martin F.M."/>
            <person name="Perotto S."/>
        </authorList>
    </citation>
    <scope>NUCLEOTIDE SEQUENCE [LARGE SCALE GENOMIC DNA]</scope>
    <source>
        <strain evidence="4 5">ATCC 22711</strain>
    </source>
</reference>
<dbReference type="SUPFAM" id="SSF48371">
    <property type="entry name" value="ARM repeat"/>
    <property type="match status" value="1"/>
</dbReference>
<dbReference type="AlphaFoldDB" id="A0A2T3B8G6"/>
<dbReference type="GeneID" id="36575468"/>
<dbReference type="GO" id="GO:0051083">
    <property type="term" value="P:'de novo' cotranslational protein folding"/>
    <property type="evidence" value="ECO:0007669"/>
    <property type="project" value="TreeGrafter"/>
</dbReference>
<feature type="domain" description="Telomere length regulation protein conserved" evidence="3">
    <location>
        <begin position="617"/>
        <end position="728"/>
    </location>
</feature>
<dbReference type="OrthoDB" id="10258062at2759"/>
<dbReference type="GO" id="GO:0051879">
    <property type="term" value="F:Hsp90 protein binding"/>
    <property type="evidence" value="ECO:0007669"/>
    <property type="project" value="TreeGrafter"/>
</dbReference>
<dbReference type="InterPro" id="IPR038528">
    <property type="entry name" value="TEL2_C_sf"/>
</dbReference>
<dbReference type="FunFam" id="1.25.40.720:FF:000004">
    <property type="entry name" value="WGS project CABT00000000 data, contig 2.6"/>
    <property type="match status" value="1"/>
</dbReference>
<gene>
    <name evidence="4" type="ORF">M430DRAFT_40326</name>
</gene>
<accession>A0A2T3B8G6</accession>
<feature type="compositionally biased region" description="Acidic residues" evidence="2">
    <location>
        <begin position="597"/>
        <end position="606"/>
    </location>
</feature>
<dbReference type="GO" id="GO:0042162">
    <property type="term" value="F:telomeric DNA binding"/>
    <property type="evidence" value="ECO:0007669"/>
    <property type="project" value="TreeGrafter"/>
</dbReference>
<protein>
    <recommendedName>
        <fullName evidence="3">Telomere length regulation protein conserved domain-containing protein</fullName>
    </recommendedName>
</protein>
<dbReference type="Proteomes" id="UP000241818">
    <property type="component" value="Unassembled WGS sequence"/>
</dbReference>
<dbReference type="InterPro" id="IPR019337">
    <property type="entry name" value="Telomere_length_regulation_dom"/>
</dbReference>
<evidence type="ECO:0000313" key="5">
    <source>
        <dbReference type="Proteomes" id="UP000241818"/>
    </source>
</evidence>
<comment type="similarity">
    <text evidence="1">Belongs to the TEL2 family.</text>
</comment>
<dbReference type="InterPro" id="IPR051970">
    <property type="entry name" value="TEL2_Regulation"/>
</dbReference>
<name>A0A2T3B8G6_AMORE</name>
<dbReference type="EMBL" id="KZ679008">
    <property type="protein sequence ID" value="PSS23127.1"/>
    <property type="molecule type" value="Genomic_DNA"/>
</dbReference>
<evidence type="ECO:0000259" key="3">
    <source>
        <dbReference type="Pfam" id="PF10193"/>
    </source>
</evidence>
<dbReference type="STRING" id="857342.A0A2T3B8G6"/>
<feature type="compositionally biased region" description="Acidic residues" evidence="2">
    <location>
        <begin position="569"/>
        <end position="578"/>
    </location>
</feature>
<feature type="region of interest" description="Disordered" evidence="2">
    <location>
        <begin position="541"/>
        <end position="612"/>
    </location>
</feature>
<dbReference type="Pfam" id="PF10193">
    <property type="entry name" value="Telomere_reg-2"/>
    <property type="match status" value="1"/>
</dbReference>
<dbReference type="FunFam" id="1.25.40.720:FF:000007">
    <property type="entry name" value="WGS project CABT00000000 data, contig 2.6"/>
    <property type="match status" value="1"/>
</dbReference>
<proteinExistence type="inferred from homology"/>
<dbReference type="InParanoid" id="A0A2T3B8G6"/>
<keyword evidence="5" id="KW-1185">Reference proteome</keyword>
<evidence type="ECO:0000256" key="1">
    <source>
        <dbReference type="ARBA" id="ARBA00006133"/>
    </source>
</evidence>
<sequence>MEGLLTPVRTSYKTPGQTLEEELVEVGKRPEAIPKPTSQAETPEEALEILRNKPDYEALISTLRYFKKDDSDFNISSPSPLSAQIVHVLVAEIIPNYWDILQESHSAAKARKQGLSKRNSDLELLLSCLRSVTGLNAILLNLKQAIQQSREPKKTIGGGFNIQDVLTRLLQLISTLLEGADTIERISKSIWGLLDAPSKQKTIWNEFLSVTAGGKILGVSAEAEDIINELSKDVQQKYWVSDGTLYSRWFAQNITHLARTIPLESEQEWKRCVELLSKSLRLGYTENIIKEIIGILILKPQDHSARFEKLLGGLSHSEQRNFIQGILKLISREYLSVLVISEDNSNWYKQDADIVSAAARLINLVLANEESRKAQVISWLTASSGAGVGDGIAIRRASIVALAADKSDIEAVFDKSLQQFGDQLYIRHTPAMQQEAHAQVLLLSAGYVHRKAPLHLAMTMRSGTYLSAISNRLAAPSPRARFLGMVVGEALSDLVDKGDKKMVFKVDEMDSSEAKWYKSLVTVSDTLGSLEPLMSRTVAKVAKKPPARASQKSEKPQVVQEGSKIIAIEEVDDDDDGEDQGHESDNDGLVPYAKPDSDEEDSDEDPTLITRNKPTAPVYIRDLINYLRDTENYDKQKLALQSAASLIRRKANFGTEVSSHAEELATLLVGLQDKYDMEDFQDMRLQGMIAILIAQPLTMGKWFSKTFFDGDYSISQRATVLTTLGLGARELGGFGSGDAKATSKGSLPSSSFPSKALPEHLHRIYGDATSEDTAVDRLSTELSNTMIAPMAADLADKLTGPSILKVRTFSSRMAVEKKRKKPIANSLAKIVADGFFFPLTGRFFIHLRAYGSGRSNVVFQPYLLALFVKTLSLLLHASGPSTLSLPQMTSEFWDLLLSLRTQSIGDITVIEAMLFAFLTIFDINEDKRRLVEEHGRQMLETQEWVEGIFGRVGAGGSQEDEKVRMLAAGCLVRIREVVEKYQALLMGDLASFQN</sequence>
<dbReference type="RefSeq" id="XP_024723173.1">
    <property type="nucleotide sequence ID" value="XM_024867387.1"/>
</dbReference>
<evidence type="ECO:0000256" key="2">
    <source>
        <dbReference type="SAM" id="MobiDB-lite"/>
    </source>
</evidence>
<dbReference type="PANTHER" id="PTHR15830">
    <property type="entry name" value="TELOMERE LENGTH REGULATION PROTEIN TEL2 FAMILY MEMBER"/>
    <property type="match status" value="1"/>
</dbReference>
<organism evidence="4 5">
    <name type="scientific">Amorphotheca resinae ATCC 22711</name>
    <dbReference type="NCBI Taxonomy" id="857342"/>
    <lineage>
        <taxon>Eukaryota</taxon>
        <taxon>Fungi</taxon>
        <taxon>Dikarya</taxon>
        <taxon>Ascomycota</taxon>
        <taxon>Pezizomycotina</taxon>
        <taxon>Leotiomycetes</taxon>
        <taxon>Helotiales</taxon>
        <taxon>Amorphothecaceae</taxon>
        <taxon>Amorphotheca</taxon>
    </lineage>
</organism>
<evidence type="ECO:0000313" key="4">
    <source>
        <dbReference type="EMBL" id="PSS23127.1"/>
    </source>
</evidence>
<dbReference type="PANTHER" id="PTHR15830:SF10">
    <property type="entry name" value="TELOMERE LENGTH REGULATION PROTEIN TEL2 HOMOLOG"/>
    <property type="match status" value="1"/>
</dbReference>
<dbReference type="Gene3D" id="1.25.40.720">
    <property type="entry name" value="Telomere length regulation protein 2, C-terminal domain"/>
    <property type="match status" value="2"/>
</dbReference>
<dbReference type="InterPro" id="IPR016024">
    <property type="entry name" value="ARM-type_fold"/>
</dbReference>
<dbReference type="GO" id="GO:0005829">
    <property type="term" value="C:cytosol"/>
    <property type="evidence" value="ECO:0007669"/>
    <property type="project" value="TreeGrafter"/>
</dbReference>